<dbReference type="InterPro" id="IPR001789">
    <property type="entry name" value="Sig_transdc_resp-reg_receiver"/>
</dbReference>
<dbReference type="Gene3D" id="1.10.287.130">
    <property type="match status" value="1"/>
</dbReference>
<evidence type="ECO:0000256" key="1">
    <source>
        <dbReference type="ARBA" id="ARBA00000085"/>
    </source>
</evidence>
<dbReference type="EMBL" id="JBHMEW010000059">
    <property type="protein sequence ID" value="MFB9212290.1"/>
    <property type="molecule type" value="Genomic_DNA"/>
</dbReference>
<keyword evidence="3 4" id="KW-0597">Phosphoprotein</keyword>
<reference evidence="8 9" key="1">
    <citation type="submission" date="2024-09" db="EMBL/GenBank/DDBJ databases">
        <authorList>
            <person name="Sun Q."/>
            <person name="Mori K."/>
        </authorList>
    </citation>
    <scope>NUCLEOTIDE SEQUENCE [LARGE SCALE GENOMIC DNA]</scope>
    <source>
        <strain evidence="8 9">CECT 7682</strain>
    </source>
</reference>
<accession>A0ABV5J7X4</accession>
<dbReference type="SUPFAM" id="SSF52172">
    <property type="entry name" value="CheY-like"/>
    <property type="match status" value="1"/>
</dbReference>
<dbReference type="SMART" id="SM00448">
    <property type="entry name" value="REC"/>
    <property type="match status" value="1"/>
</dbReference>
<dbReference type="InterPro" id="IPR050595">
    <property type="entry name" value="Bact_response_regulator"/>
</dbReference>
<dbReference type="Pfam" id="PF00072">
    <property type="entry name" value="Response_reg"/>
    <property type="match status" value="1"/>
</dbReference>
<dbReference type="InterPro" id="IPR036097">
    <property type="entry name" value="HisK_dim/P_sf"/>
</dbReference>
<evidence type="ECO:0000256" key="2">
    <source>
        <dbReference type="ARBA" id="ARBA00012438"/>
    </source>
</evidence>
<dbReference type="Gene3D" id="3.40.50.2300">
    <property type="match status" value="1"/>
</dbReference>
<feature type="modified residue" description="4-aspartylphosphate" evidence="4">
    <location>
        <position position="331"/>
    </location>
</feature>
<proteinExistence type="predicted"/>
<organism evidence="8 9">
    <name type="scientific">Echinicola jeungdonensis</name>
    <dbReference type="NCBI Taxonomy" id="709343"/>
    <lineage>
        <taxon>Bacteria</taxon>
        <taxon>Pseudomonadati</taxon>
        <taxon>Bacteroidota</taxon>
        <taxon>Cytophagia</taxon>
        <taxon>Cytophagales</taxon>
        <taxon>Cyclobacteriaceae</taxon>
        <taxon>Echinicola</taxon>
    </lineage>
</organism>
<keyword evidence="9" id="KW-1185">Reference proteome</keyword>
<keyword evidence="6" id="KW-1133">Transmembrane helix</keyword>
<dbReference type="RefSeq" id="WP_290246450.1">
    <property type="nucleotide sequence ID" value="NZ_JAUFQT010000001.1"/>
</dbReference>
<keyword evidence="5" id="KW-0175">Coiled coil</keyword>
<dbReference type="EC" id="2.7.13.3" evidence="2"/>
<evidence type="ECO:0000256" key="3">
    <source>
        <dbReference type="ARBA" id="ARBA00022553"/>
    </source>
</evidence>
<gene>
    <name evidence="8" type="ORF">ACFFUR_10780</name>
</gene>
<evidence type="ECO:0000256" key="4">
    <source>
        <dbReference type="PROSITE-ProRule" id="PRU00169"/>
    </source>
</evidence>
<evidence type="ECO:0000313" key="9">
    <source>
        <dbReference type="Proteomes" id="UP001589654"/>
    </source>
</evidence>
<dbReference type="PANTHER" id="PTHR44591">
    <property type="entry name" value="STRESS RESPONSE REGULATOR PROTEIN 1"/>
    <property type="match status" value="1"/>
</dbReference>
<keyword evidence="6" id="KW-0472">Membrane</keyword>
<evidence type="ECO:0000313" key="8">
    <source>
        <dbReference type="EMBL" id="MFB9212290.1"/>
    </source>
</evidence>
<dbReference type="CDD" id="cd00082">
    <property type="entry name" value="HisKA"/>
    <property type="match status" value="1"/>
</dbReference>
<feature type="coiled-coil region" evidence="5">
    <location>
        <begin position="239"/>
        <end position="266"/>
    </location>
</feature>
<comment type="catalytic activity">
    <reaction evidence="1">
        <text>ATP + protein L-histidine = ADP + protein N-phospho-L-histidine.</text>
        <dbReference type="EC" id="2.7.13.3"/>
    </reaction>
</comment>
<feature type="transmembrane region" description="Helical" evidence="6">
    <location>
        <begin position="7"/>
        <end position="26"/>
    </location>
</feature>
<evidence type="ECO:0000259" key="7">
    <source>
        <dbReference type="PROSITE" id="PS50110"/>
    </source>
</evidence>
<evidence type="ECO:0000256" key="6">
    <source>
        <dbReference type="SAM" id="Phobius"/>
    </source>
</evidence>
<evidence type="ECO:0000256" key="5">
    <source>
        <dbReference type="SAM" id="Coils"/>
    </source>
</evidence>
<dbReference type="SUPFAM" id="SSF47384">
    <property type="entry name" value="Homodimeric domain of signal transducing histidine kinase"/>
    <property type="match status" value="1"/>
</dbReference>
<sequence length="395" mass="46189">MRPSLKIALIYIFIGGTWVAFSSLYLDVFMEWFQLENSNYLEAVKAVLFVIVSGLIMYGLIERSFRLEKKIRDQYLEIFETSPIPMFILDREDLKIKVCNQIAKSKFDLTDYGQDGPIISHQFNSWDSKEDEMIKAGVRVRIPGKEIEDRKGNVKQVDIYSVPFFFKESEKVMVMMVDNTRIHQILEDKERLNRDLQFQNERLKKFSFINSHNIRSPLANIIGIINLMGDGNKPDKDIVQMLKLSSERLDKEIRNMNELLQEQEMNPNMEANKNTQEAQTILFVDDDKVQHMINKRILLGVQSDLDLHFFANPMDALEWLENNCADILLLDINMPEMNGWEFLDRLKTLEKQPVVKMLSSSIDPNDEIKSQKYEMVTGFLTKPLNKDRVMELLEL</sequence>
<feature type="transmembrane region" description="Helical" evidence="6">
    <location>
        <begin position="46"/>
        <end position="65"/>
    </location>
</feature>
<comment type="caution">
    <text evidence="8">The sequence shown here is derived from an EMBL/GenBank/DDBJ whole genome shotgun (WGS) entry which is preliminary data.</text>
</comment>
<keyword evidence="6" id="KW-0812">Transmembrane</keyword>
<dbReference type="InterPro" id="IPR011006">
    <property type="entry name" value="CheY-like_superfamily"/>
</dbReference>
<dbReference type="PROSITE" id="PS50110">
    <property type="entry name" value="RESPONSE_REGULATORY"/>
    <property type="match status" value="1"/>
</dbReference>
<name>A0ABV5J7X4_9BACT</name>
<dbReference type="Proteomes" id="UP001589654">
    <property type="component" value="Unassembled WGS sequence"/>
</dbReference>
<dbReference type="PANTHER" id="PTHR44591:SF3">
    <property type="entry name" value="RESPONSE REGULATORY DOMAIN-CONTAINING PROTEIN"/>
    <property type="match status" value="1"/>
</dbReference>
<feature type="domain" description="Response regulatory" evidence="7">
    <location>
        <begin position="280"/>
        <end position="395"/>
    </location>
</feature>
<protein>
    <recommendedName>
        <fullName evidence="2">histidine kinase</fullName>
        <ecNumber evidence="2">2.7.13.3</ecNumber>
    </recommendedName>
</protein>
<dbReference type="InterPro" id="IPR003661">
    <property type="entry name" value="HisK_dim/P_dom"/>
</dbReference>